<feature type="chain" id="PRO_5047086984" description="Lipoprotein LprG" evidence="1">
    <location>
        <begin position="23"/>
        <end position="283"/>
    </location>
</feature>
<dbReference type="RefSeq" id="WP_344446642.1">
    <property type="nucleotide sequence ID" value="NZ_BAAALF010000272.1"/>
</dbReference>
<organism evidence="2 3">
    <name type="scientific">Kitasatospora nipponensis</name>
    <dbReference type="NCBI Taxonomy" id="258049"/>
    <lineage>
        <taxon>Bacteria</taxon>
        <taxon>Bacillati</taxon>
        <taxon>Actinomycetota</taxon>
        <taxon>Actinomycetes</taxon>
        <taxon>Kitasatosporales</taxon>
        <taxon>Streptomycetaceae</taxon>
        <taxon>Kitasatospora</taxon>
    </lineage>
</organism>
<gene>
    <name evidence="2" type="ORF">GCM10009665_73950</name>
</gene>
<protein>
    <recommendedName>
        <fullName evidence="4">Lipoprotein LprG</fullName>
    </recommendedName>
</protein>
<accession>A0ABN1T7M6</accession>
<evidence type="ECO:0000313" key="3">
    <source>
        <dbReference type="Proteomes" id="UP001500037"/>
    </source>
</evidence>
<comment type="caution">
    <text evidence="2">The sequence shown here is derived from an EMBL/GenBank/DDBJ whole genome shotgun (WGS) entry which is preliminary data.</text>
</comment>
<sequence>MRLTTPLRVAVTCAVLALGATACGSGKDAAKPAAAPAPVSASASAPTSASSAPSAAASAPAASAPAAAAGPDLSKLTGDQVMKQMVDTMKMVNALKIDMSADGPDTGTVAIKLAVDTRGQCSGTASFTERGSAEIVRSGDTMWIKPDAAFLKSLGGPHGAAASQQFVGHWLSGPKSDDVFSGLSDFCDLNQMTAAMAEDGDKYTKGATTTLNGRPALQLHVVSTDGSSSDLWIAAQGRPVVLQSVSSDQSKVTFSDIDVPLTVQLPDPANVVTTEKFKAVISA</sequence>
<proteinExistence type="predicted"/>
<dbReference type="Proteomes" id="UP001500037">
    <property type="component" value="Unassembled WGS sequence"/>
</dbReference>
<dbReference type="Gene3D" id="2.50.20.20">
    <property type="match status" value="1"/>
</dbReference>
<dbReference type="PROSITE" id="PS51257">
    <property type="entry name" value="PROKAR_LIPOPROTEIN"/>
    <property type="match status" value="1"/>
</dbReference>
<keyword evidence="3" id="KW-1185">Reference proteome</keyword>
<evidence type="ECO:0000313" key="2">
    <source>
        <dbReference type="EMBL" id="GAA1068873.1"/>
    </source>
</evidence>
<feature type="signal peptide" evidence="1">
    <location>
        <begin position="1"/>
        <end position="22"/>
    </location>
</feature>
<evidence type="ECO:0000256" key="1">
    <source>
        <dbReference type="SAM" id="SignalP"/>
    </source>
</evidence>
<dbReference type="EMBL" id="BAAALF010000272">
    <property type="protein sequence ID" value="GAA1068873.1"/>
    <property type="molecule type" value="Genomic_DNA"/>
</dbReference>
<evidence type="ECO:0008006" key="4">
    <source>
        <dbReference type="Google" id="ProtNLM"/>
    </source>
</evidence>
<keyword evidence="1" id="KW-0732">Signal</keyword>
<reference evidence="2 3" key="1">
    <citation type="journal article" date="2019" name="Int. J. Syst. Evol. Microbiol.">
        <title>The Global Catalogue of Microorganisms (GCM) 10K type strain sequencing project: providing services to taxonomists for standard genome sequencing and annotation.</title>
        <authorList>
            <consortium name="The Broad Institute Genomics Platform"/>
            <consortium name="The Broad Institute Genome Sequencing Center for Infectious Disease"/>
            <person name="Wu L."/>
            <person name="Ma J."/>
        </authorList>
    </citation>
    <scope>NUCLEOTIDE SEQUENCE [LARGE SCALE GENOMIC DNA]</scope>
    <source>
        <strain evidence="2 3">JCM 13004</strain>
    </source>
</reference>
<name>A0ABN1T7M6_9ACTN</name>